<keyword evidence="1" id="KW-0812">Transmembrane</keyword>
<evidence type="ECO:0000256" key="1">
    <source>
        <dbReference type="SAM" id="Phobius"/>
    </source>
</evidence>
<proteinExistence type="predicted"/>
<dbReference type="EMBL" id="SKFG01000010">
    <property type="protein sequence ID" value="TCZ77176.1"/>
    <property type="molecule type" value="Genomic_DNA"/>
</dbReference>
<dbReference type="RefSeq" id="WP_132418277.1">
    <property type="nucleotide sequence ID" value="NZ_SKFG01000010.1"/>
</dbReference>
<organism evidence="2 3">
    <name type="scientific">Paenibacillus albiflavus</name>
    <dbReference type="NCBI Taxonomy" id="2545760"/>
    <lineage>
        <taxon>Bacteria</taxon>
        <taxon>Bacillati</taxon>
        <taxon>Bacillota</taxon>
        <taxon>Bacilli</taxon>
        <taxon>Bacillales</taxon>
        <taxon>Paenibacillaceae</taxon>
        <taxon>Paenibacillus</taxon>
    </lineage>
</organism>
<dbReference type="AlphaFoldDB" id="A0A4R4EBC6"/>
<dbReference type="Proteomes" id="UP000295418">
    <property type="component" value="Unassembled WGS sequence"/>
</dbReference>
<keyword evidence="1" id="KW-1133">Transmembrane helix</keyword>
<reference evidence="2 3" key="1">
    <citation type="submission" date="2019-03" db="EMBL/GenBank/DDBJ databases">
        <authorList>
            <person name="Kim M.K.M."/>
        </authorList>
    </citation>
    <scope>NUCLEOTIDE SEQUENCE [LARGE SCALE GENOMIC DNA]</scope>
    <source>
        <strain evidence="2 3">18JY21-1</strain>
    </source>
</reference>
<evidence type="ECO:0000313" key="3">
    <source>
        <dbReference type="Proteomes" id="UP000295418"/>
    </source>
</evidence>
<evidence type="ECO:0000313" key="2">
    <source>
        <dbReference type="EMBL" id="TCZ77176.1"/>
    </source>
</evidence>
<feature type="transmembrane region" description="Helical" evidence="1">
    <location>
        <begin position="39"/>
        <end position="59"/>
    </location>
</feature>
<keyword evidence="3" id="KW-1185">Reference proteome</keyword>
<sequence length="115" mass="13135">MNKGLIYNNYITVVFVAIALALLVYGLPTGIKNGNVFEALKPALISLIPYMIFVIRGLILSSKFKKDYPENKTYSTNLLSYILCLFWITNIVAIPMLILCSLKLLKHMKRNIEYM</sequence>
<feature type="transmembrane region" description="Helical" evidence="1">
    <location>
        <begin position="6"/>
        <end position="27"/>
    </location>
</feature>
<protein>
    <submittedName>
        <fullName evidence="2">Uncharacterized protein</fullName>
    </submittedName>
</protein>
<accession>A0A4R4EBC6</accession>
<keyword evidence="1" id="KW-0472">Membrane</keyword>
<name>A0A4R4EBC6_9BACL</name>
<feature type="transmembrane region" description="Helical" evidence="1">
    <location>
        <begin position="79"/>
        <end position="105"/>
    </location>
</feature>
<comment type="caution">
    <text evidence="2">The sequence shown here is derived from an EMBL/GenBank/DDBJ whole genome shotgun (WGS) entry which is preliminary data.</text>
</comment>
<gene>
    <name evidence="2" type="ORF">E0485_11995</name>
</gene>